<proteinExistence type="predicted"/>
<comment type="caution">
    <text evidence="1">The sequence shown here is derived from an EMBL/GenBank/DDBJ whole genome shotgun (WGS) entry which is preliminary data.</text>
</comment>
<accession>A0ABU8YTY0</accession>
<protein>
    <submittedName>
        <fullName evidence="1">Uncharacterized protein</fullName>
    </submittedName>
</protein>
<reference evidence="1 2" key="1">
    <citation type="journal article" date="2020" name="Harmful Algae">
        <title>Molecular and morphological characterization of a novel dihydroanatoxin-a producing Microcoleus species (cyanobacteria) from the Russian River, California, USA.</title>
        <authorList>
            <person name="Conklin K.Y."/>
            <person name="Stancheva R."/>
            <person name="Otten T.G."/>
            <person name="Fadness R."/>
            <person name="Boyer G.L."/>
            <person name="Read B."/>
            <person name="Zhang X."/>
            <person name="Sheath R.G."/>
        </authorList>
    </citation>
    <scope>NUCLEOTIDE SEQUENCE [LARGE SCALE GENOMIC DNA]</scope>
    <source>
        <strain evidence="1 2">PTRS2</strain>
    </source>
</reference>
<evidence type="ECO:0000313" key="2">
    <source>
        <dbReference type="Proteomes" id="UP001384579"/>
    </source>
</evidence>
<evidence type="ECO:0000313" key="1">
    <source>
        <dbReference type="EMBL" id="MEK0187833.1"/>
    </source>
</evidence>
<dbReference type="Proteomes" id="UP001384579">
    <property type="component" value="Unassembled WGS sequence"/>
</dbReference>
<keyword evidence="2" id="KW-1185">Reference proteome</keyword>
<gene>
    <name evidence="1" type="ORF">WMG39_23770</name>
</gene>
<dbReference type="RefSeq" id="WP_340521533.1">
    <property type="nucleotide sequence ID" value="NZ_JBBLXS010000449.1"/>
</dbReference>
<dbReference type="EMBL" id="JBBLXS010000449">
    <property type="protein sequence ID" value="MEK0187833.1"/>
    <property type="molecule type" value="Genomic_DNA"/>
</dbReference>
<organism evidence="1 2">
    <name type="scientific">Microcoleus anatoxicus PTRS2</name>
    <dbReference type="NCBI Taxonomy" id="2705321"/>
    <lineage>
        <taxon>Bacteria</taxon>
        <taxon>Bacillati</taxon>
        <taxon>Cyanobacteriota</taxon>
        <taxon>Cyanophyceae</taxon>
        <taxon>Oscillatoriophycideae</taxon>
        <taxon>Oscillatoriales</taxon>
        <taxon>Microcoleaceae</taxon>
        <taxon>Microcoleus</taxon>
        <taxon>Microcoleus anatoxicus</taxon>
    </lineage>
</organism>
<name>A0ABU8YTY0_9CYAN</name>
<sequence length="73" mass="8281">MQLLGEFDKDWRDRILVSELILFTARTRQCRVPTINHRRDTALPSPLSMWLARFIACIKSCTSTKSIVGGGMA</sequence>